<evidence type="ECO:0000313" key="2">
    <source>
        <dbReference type="EMBL" id="EOB02195.1"/>
    </source>
</evidence>
<sequence length="363" mass="40056">MPLNGTGAKYGNRNSLPGISYGIEQGFALSASAVHKRAEKALDRKLEVETPVLAKQAWMGFGSQEPSEALHSCLYTLVPTFLLTGKERLWLKRKHHTSKLRLPPTDSTQTREGDVHLQSTDVSQHSSRLVLTCSGSRGWDGNTAAWDSFDQLGLILGAGAAVHKRTNVLKHKECVHPIGPWQKMTLMDSSNARRQRRATAKAMRDPSMPSILEDLTTAGSAAYEQIKIVNQLGIVYALTVQKLHPHISFNALQMSYLHKPLCHSTGVHGKDAGMAATSPFCGITTQPQESCALVLVQCQVAVRSVLQRQRAEAQLDNCVPSSTWSRLQETRVGSYQYRRTSKDTMSPSCKVITRIERDLAQQT</sequence>
<dbReference type="EMBL" id="KB742984">
    <property type="protein sequence ID" value="EOB02195.1"/>
    <property type="molecule type" value="Genomic_DNA"/>
</dbReference>
<feature type="region of interest" description="Disordered" evidence="1">
    <location>
        <begin position="100"/>
        <end position="121"/>
    </location>
</feature>
<name>R0LKI6_ANAPL</name>
<dbReference type="Proteomes" id="UP000296049">
    <property type="component" value="Unassembled WGS sequence"/>
</dbReference>
<gene>
    <name evidence="2" type="ORF">Anapl_05370</name>
</gene>
<organism evidence="2 3">
    <name type="scientific">Anas platyrhynchos</name>
    <name type="common">Mallard</name>
    <name type="synonym">Anas boschas</name>
    <dbReference type="NCBI Taxonomy" id="8839"/>
    <lineage>
        <taxon>Eukaryota</taxon>
        <taxon>Metazoa</taxon>
        <taxon>Chordata</taxon>
        <taxon>Craniata</taxon>
        <taxon>Vertebrata</taxon>
        <taxon>Euteleostomi</taxon>
        <taxon>Archelosauria</taxon>
        <taxon>Archosauria</taxon>
        <taxon>Dinosauria</taxon>
        <taxon>Saurischia</taxon>
        <taxon>Theropoda</taxon>
        <taxon>Coelurosauria</taxon>
        <taxon>Aves</taxon>
        <taxon>Neognathae</taxon>
        <taxon>Galloanserae</taxon>
        <taxon>Anseriformes</taxon>
        <taxon>Anatidae</taxon>
        <taxon>Anatinae</taxon>
        <taxon>Anas</taxon>
    </lineage>
</organism>
<reference evidence="3" key="1">
    <citation type="journal article" date="2013" name="Nat. Genet.">
        <title>The duck genome and transcriptome provide insight into an avian influenza virus reservoir species.</title>
        <authorList>
            <person name="Huang Y."/>
            <person name="Li Y."/>
            <person name="Burt D.W."/>
            <person name="Chen H."/>
            <person name="Zhang Y."/>
            <person name="Qian W."/>
            <person name="Kim H."/>
            <person name="Gan S."/>
            <person name="Zhao Y."/>
            <person name="Li J."/>
            <person name="Yi K."/>
            <person name="Feng H."/>
            <person name="Zhu P."/>
            <person name="Li B."/>
            <person name="Liu Q."/>
            <person name="Fairley S."/>
            <person name="Magor K.E."/>
            <person name="Du Z."/>
            <person name="Hu X."/>
            <person name="Goodman L."/>
            <person name="Tafer H."/>
            <person name="Vignal A."/>
            <person name="Lee T."/>
            <person name="Kim K.W."/>
            <person name="Sheng Z."/>
            <person name="An Y."/>
            <person name="Searle S."/>
            <person name="Herrero J."/>
            <person name="Groenen M.A."/>
            <person name="Crooijmans R.P."/>
            <person name="Faraut T."/>
            <person name="Cai Q."/>
            <person name="Webster R.G."/>
            <person name="Aldridge J.R."/>
            <person name="Warren W.C."/>
            <person name="Bartschat S."/>
            <person name="Kehr S."/>
            <person name="Marz M."/>
            <person name="Stadler P.F."/>
            <person name="Smith J."/>
            <person name="Kraus R.H."/>
            <person name="Zhao Y."/>
            <person name="Ren L."/>
            <person name="Fei J."/>
            <person name="Morisson M."/>
            <person name="Kaiser P."/>
            <person name="Griffin D.K."/>
            <person name="Rao M."/>
            <person name="Pitel F."/>
            <person name="Wang J."/>
            <person name="Li N."/>
        </authorList>
    </citation>
    <scope>NUCLEOTIDE SEQUENCE [LARGE SCALE GENOMIC DNA]</scope>
</reference>
<evidence type="ECO:0000256" key="1">
    <source>
        <dbReference type="SAM" id="MobiDB-lite"/>
    </source>
</evidence>
<dbReference type="AlphaFoldDB" id="R0LKI6"/>
<proteinExistence type="predicted"/>
<evidence type="ECO:0000313" key="3">
    <source>
        <dbReference type="Proteomes" id="UP000296049"/>
    </source>
</evidence>
<protein>
    <submittedName>
        <fullName evidence="2">Uncharacterized protein</fullName>
    </submittedName>
</protein>
<accession>R0LKI6</accession>
<keyword evidence="3" id="KW-1185">Reference proteome</keyword>